<feature type="region of interest" description="Disordered" evidence="1">
    <location>
        <begin position="155"/>
        <end position="178"/>
    </location>
</feature>
<dbReference type="PANTHER" id="PTHR35767:SF1">
    <property type="entry name" value="HAPLESS PROTEIN"/>
    <property type="match status" value="1"/>
</dbReference>
<reference evidence="2 3" key="1">
    <citation type="submission" date="2024-08" db="EMBL/GenBank/DDBJ databases">
        <title>Insights into the chromosomal genome structure of Flemingia macrophylla.</title>
        <authorList>
            <person name="Ding Y."/>
            <person name="Zhao Y."/>
            <person name="Bi W."/>
            <person name="Wu M."/>
            <person name="Zhao G."/>
            <person name="Gong Y."/>
            <person name="Li W."/>
            <person name="Zhang P."/>
        </authorList>
    </citation>
    <scope>NUCLEOTIDE SEQUENCE [LARGE SCALE GENOMIC DNA]</scope>
    <source>
        <strain evidence="2">DYQJB</strain>
        <tissue evidence="2">Leaf</tissue>
    </source>
</reference>
<dbReference type="PANTHER" id="PTHR35767">
    <property type="entry name" value="HAPLESS PROTEIN"/>
    <property type="match status" value="1"/>
</dbReference>
<gene>
    <name evidence="2" type="ORF">Fmac_022921</name>
</gene>
<accession>A0ABD1LK12</accession>
<evidence type="ECO:0000313" key="3">
    <source>
        <dbReference type="Proteomes" id="UP001603857"/>
    </source>
</evidence>
<evidence type="ECO:0000256" key="1">
    <source>
        <dbReference type="SAM" id="MobiDB-lite"/>
    </source>
</evidence>
<comment type="caution">
    <text evidence="2">The sequence shown here is derived from an EMBL/GenBank/DDBJ whole genome shotgun (WGS) entry which is preliminary data.</text>
</comment>
<proteinExistence type="predicted"/>
<dbReference type="Proteomes" id="UP001603857">
    <property type="component" value="Unassembled WGS sequence"/>
</dbReference>
<dbReference type="AlphaFoldDB" id="A0ABD1LK12"/>
<name>A0ABD1LK12_9FABA</name>
<organism evidence="2 3">
    <name type="scientific">Flemingia macrophylla</name>
    <dbReference type="NCBI Taxonomy" id="520843"/>
    <lineage>
        <taxon>Eukaryota</taxon>
        <taxon>Viridiplantae</taxon>
        <taxon>Streptophyta</taxon>
        <taxon>Embryophyta</taxon>
        <taxon>Tracheophyta</taxon>
        <taxon>Spermatophyta</taxon>
        <taxon>Magnoliopsida</taxon>
        <taxon>eudicotyledons</taxon>
        <taxon>Gunneridae</taxon>
        <taxon>Pentapetalae</taxon>
        <taxon>rosids</taxon>
        <taxon>fabids</taxon>
        <taxon>Fabales</taxon>
        <taxon>Fabaceae</taxon>
        <taxon>Papilionoideae</taxon>
        <taxon>50 kb inversion clade</taxon>
        <taxon>NPAAA clade</taxon>
        <taxon>indigoferoid/millettioid clade</taxon>
        <taxon>Phaseoleae</taxon>
        <taxon>Flemingia</taxon>
    </lineage>
</organism>
<dbReference type="EMBL" id="JBGMDY010000008">
    <property type="protein sequence ID" value="KAL2323863.1"/>
    <property type="molecule type" value="Genomic_DNA"/>
</dbReference>
<sequence length="275" mass="31172">MSQQENQNLPAVSRSLLQQMGSRADVKPFSIRQYVLAFRHRNILHSWPFHEKHLQLCLKHGLKEVLPPFGRQTSLAESLKGCSNSMHSSNDHNNKADSCKAEVPLAIDDPLQCIKNECDYKVTKAPSSHEEENQQKCSSIISPNLSKPVNTYTLQSSTNVPKTLPPSKAVKDQRRRRRERCKKRSMVDILAVARHSTLEEIHRINQFCYAETLIERCQQMVPYENISKSEVVSEDSCCKAESEDHEVAHVDMAAKGPLLLKFKLNGCYVNTNCGT</sequence>
<evidence type="ECO:0000313" key="2">
    <source>
        <dbReference type="EMBL" id="KAL2323863.1"/>
    </source>
</evidence>
<protein>
    <submittedName>
        <fullName evidence="2">Uncharacterized protein</fullName>
    </submittedName>
</protein>
<keyword evidence="3" id="KW-1185">Reference proteome</keyword>